<evidence type="ECO:0000313" key="6">
    <source>
        <dbReference type="Proteomes" id="UP000887575"/>
    </source>
</evidence>
<dbReference type="Gene3D" id="3.40.50.300">
    <property type="entry name" value="P-loop containing nucleotide triphosphate hydrolases"/>
    <property type="match status" value="1"/>
</dbReference>
<evidence type="ECO:0000259" key="4">
    <source>
        <dbReference type="Pfam" id="PF00009"/>
    </source>
</evidence>
<name>A0AAF3JC28_9BILA</name>
<comment type="similarity">
    <text evidence="1">Belongs to the TRAFAC class translation factor GTPase superfamily. Classic translation factor GTPase family. EF-Tu/EF-1A subfamily.</text>
</comment>
<feature type="domain" description="Translation elongation factor EFTu-like" evidence="5">
    <location>
        <begin position="404"/>
        <end position="475"/>
    </location>
</feature>
<dbReference type="CDD" id="cd03708">
    <property type="entry name" value="GTPBP_III"/>
    <property type="match status" value="1"/>
</dbReference>
<accession>A0AAF3JC28</accession>
<evidence type="ECO:0000256" key="1">
    <source>
        <dbReference type="ARBA" id="ARBA00007249"/>
    </source>
</evidence>
<dbReference type="CDD" id="cd03694">
    <property type="entry name" value="GTPBP_II"/>
    <property type="match status" value="1"/>
</dbReference>
<dbReference type="InterPro" id="IPR009000">
    <property type="entry name" value="Transl_B-barrel_sf"/>
</dbReference>
<evidence type="ECO:0000256" key="3">
    <source>
        <dbReference type="ARBA" id="ARBA00023134"/>
    </source>
</evidence>
<proteinExistence type="inferred from homology"/>
<dbReference type="SUPFAM" id="SSF50465">
    <property type="entry name" value="EF-Tu/eEF-1alpha/eIF2-gamma C-terminal domain"/>
    <property type="match status" value="1"/>
</dbReference>
<dbReference type="Gene3D" id="2.40.30.10">
    <property type="entry name" value="Translation factors"/>
    <property type="match status" value="1"/>
</dbReference>
<dbReference type="InterPro" id="IPR027417">
    <property type="entry name" value="P-loop_NTPase"/>
</dbReference>
<dbReference type="GO" id="GO:0005525">
    <property type="term" value="F:GTP binding"/>
    <property type="evidence" value="ECO:0007669"/>
    <property type="project" value="UniProtKB-KW"/>
</dbReference>
<dbReference type="AlphaFoldDB" id="A0AAF3JC28"/>
<organism evidence="6 7">
    <name type="scientific">Mesorhabditis belari</name>
    <dbReference type="NCBI Taxonomy" id="2138241"/>
    <lineage>
        <taxon>Eukaryota</taxon>
        <taxon>Metazoa</taxon>
        <taxon>Ecdysozoa</taxon>
        <taxon>Nematoda</taxon>
        <taxon>Chromadorea</taxon>
        <taxon>Rhabditida</taxon>
        <taxon>Rhabditina</taxon>
        <taxon>Rhabditomorpha</taxon>
        <taxon>Rhabditoidea</taxon>
        <taxon>Rhabditidae</taxon>
        <taxon>Mesorhabditinae</taxon>
        <taxon>Mesorhabditis</taxon>
    </lineage>
</organism>
<dbReference type="PANTHER" id="PTHR43721:SF3">
    <property type="entry name" value="GTP-BINDING PROTEIN 2"/>
    <property type="match status" value="1"/>
</dbReference>
<dbReference type="InterPro" id="IPR050055">
    <property type="entry name" value="EF-Tu_GTPase"/>
</dbReference>
<keyword evidence="3" id="KW-0342">GTP-binding</keyword>
<evidence type="ECO:0008006" key="8">
    <source>
        <dbReference type="Google" id="ProtNLM"/>
    </source>
</evidence>
<dbReference type="FunFam" id="3.40.50.300:FF:001865">
    <property type="entry name" value="GTP-binding protein"/>
    <property type="match status" value="1"/>
</dbReference>
<dbReference type="InterPro" id="IPR009001">
    <property type="entry name" value="Transl_elong_EF1A/Init_IF2_C"/>
</dbReference>
<sequence>MDFMISEFCQENVTQVLHTSRNREHSGLMAEDDGQILERLPPEMELGNVEYKAKLVNPSSSRLQHLITQMKWRLREGQGEAIYEVGVEDNGAVSGLTDEEMAASLHTLKSMANAIDASVVVVTERDVTPRGSSIRRSAVEVLVRRVPENQQFIELRLAILGGCDVGKSTMCGVLTQGGFDDGHGSKRQNLFRYLHELNSGKTSSICLDVIGFDARGKLVNYARNSLEEVVEKSTKLVTLIDLAGDIKYLGTTIQGLSGYNPHYSCLLISAETGPTAATREHLGLARALSIPVFVILTKKDCVDKQQLDTVYQQILKLMGRAGIHEGLKRVKTKRDAVRACTEMTVKRIVPVLSISCVTGEGHKVLRTFLNCLPANIVNDAKMNELANREALFTIEEVYQVAHVGTVACGMLSEGRVTEGDKVVIGPTKNGNFHLAEITSIRRSRQPVRTILPGQAASIAVRFGGMEIPLRRGMILQSPLNCAKACLRFSANILLLYHTTSEICIGFQATVYIGSVCQTVKLLDVENTSLVPGQWTIARFEFLNNSEALRVGTPLILRQGRTKGMGEITEVHYI</sequence>
<evidence type="ECO:0000256" key="2">
    <source>
        <dbReference type="ARBA" id="ARBA00022741"/>
    </source>
</evidence>
<dbReference type="GO" id="GO:0003924">
    <property type="term" value="F:GTPase activity"/>
    <property type="evidence" value="ECO:0007669"/>
    <property type="project" value="InterPro"/>
</dbReference>
<dbReference type="PANTHER" id="PTHR43721">
    <property type="entry name" value="ELONGATION FACTOR TU-RELATED"/>
    <property type="match status" value="1"/>
</dbReference>
<feature type="domain" description="Tr-type G" evidence="4">
    <location>
        <begin position="156"/>
        <end position="373"/>
    </location>
</feature>
<reference evidence="7" key="1">
    <citation type="submission" date="2024-02" db="UniProtKB">
        <authorList>
            <consortium name="WormBaseParasite"/>
        </authorList>
    </citation>
    <scope>IDENTIFICATION</scope>
</reference>
<dbReference type="Pfam" id="PF00009">
    <property type="entry name" value="GTP_EFTU"/>
    <property type="match status" value="1"/>
</dbReference>
<dbReference type="WBParaSite" id="MBELARI_LOCUS9383">
    <property type="protein sequence ID" value="MBELARI_LOCUS9383"/>
    <property type="gene ID" value="MBELARI_LOCUS9383"/>
</dbReference>
<dbReference type="Proteomes" id="UP000887575">
    <property type="component" value="Unassembled WGS sequence"/>
</dbReference>
<dbReference type="GO" id="GO:0003746">
    <property type="term" value="F:translation elongation factor activity"/>
    <property type="evidence" value="ECO:0007669"/>
    <property type="project" value="TreeGrafter"/>
</dbReference>
<protein>
    <recommendedName>
        <fullName evidence="8">GTP-binding protein 2</fullName>
    </recommendedName>
</protein>
<dbReference type="InterPro" id="IPR000795">
    <property type="entry name" value="T_Tr_GTP-bd_dom"/>
</dbReference>
<keyword evidence="2" id="KW-0547">Nucleotide-binding</keyword>
<dbReference type="SUPFAM" id="SSF52540">
    <property type="entry name" value="P-loop containing nucleoside triphosphate hydrolases"/>
    <property type="match status" value="1"/>
</dbReference>
<evidence type="ECO:0000313" key="7">
    <source>
        <dbReference type="WBParaSite" id="MBELARI_LOCUS9383"/>
    </source>
</evidence>
<dbReference type="SUPFAM" id="SSF50447">
    <property type="entry name" value="Translation proteins"/>
    <property type="match status" value="1"/>
</dbReference>
<evidence type="ECO:0000259" key="5">
    <source>
        <dbReference type="Pfam" id="PF03144"/>
    </source>
</evidence>
<keyword evidence="6" id="KW-1185">Reference proteome</keyword>
<dbReference type="InterPro" id="IPR004161">
    <property type="entry name" value="EFTu-like_2"/>
</dbReference>
<dbReference type="Pfam" id="PF03144">
    <property type="entry name" value="GTP_EFTU_D2"/>
    <property type="match status" value="1"/>
</dbReference>